<feature type="region of interest" description="Disordered" evidence="1">
    <location>
        <begin position="258"/>
        <end position="343"/>
    </location>
</feature>
<feature type="region of interest" description="Disordered" evidence="1">
    <location>
        <begin position="31"/>
        <end position="136"/>
    </location>
</feature>
<organism evidence="2">
    <name type="scientific">Oryza punctata</name>
    <name type="common">Red rice</name>
    <dbReference type="NCBI Taxonomy" id="4537"/>
    <lineage>
        <taxon>Eukaryota</taxon>
        <taxon>Viridiplantae</taxon>
        <taxon>Streptophyta</taxon>
        <taxon>Embryophyta</taxon>
        <taxon>Tracheophyta</taxon>
        <taxon>Spermatophyta</taxon>
        <taxon>Magnoliopsida</taxon>
        <taxon>Liliopsida</taxon>
        <taxon>Poales</taxon>
        <taxon>Poaceae</taxon>
        <taxon>BOP clade</taxon>
        <taxon>Oryzoideae</taxon>
        <taxon>Oryzeae</taxon>
        <taxon>Oryzinae</taxon>
        <taxon>Oryza</taxon>
    </lineage>
</organism>
<accession>A0A0E0MA38</accession>
<evidence type="ECO:0000256" key="1">
    <source>
        <dbReference type="SAM" id="MobiDB-lite"/>
    </source>
</evidence>
<proteinExistence type="predicted"/>
<name>A0A0E0MA38_ORYPU</name>
<feature type="compositionally biased region" description="Gly residues" evidence="1">
    <location>
        <begin position="102"/>
        <end position="112"/>
    </location>
</feature>
<protein>
    <submittedName>
        <fullName evidence="2">Uncharacterized protein</fullName>
    </submittedName>
</protein>
<sequence length="343" mass="37277">MTSGAGSLAARVVPALRLLVKSSRFARPHALARAHRRSAFVHGRREAGGHHPRRPPRPHRPHLAVGGAVHRRRPPRRGGGHARRAGRRDEWRREWYRRRRGGCGGGGGGGRGRPARGEEAVGAADVPGGGDDVQPRVHVHGRRRRLLPLRLANGGRRRSSGDGDGWHVRAIGGRGGRDGVVGEVGAPGSVARVAVAHARVAPPPARRSIRAQRRLRHRQRRPGHLPPRLRPPQPRPPPWPLLRRGAWDYAVRDGVHVRARRPGPPALPRGAHRGRALLPASGCSPPDTPHGQVRRRALRLIPRTQGAGGGGWDGGAGEGDQEEDQKEGGHGRHQMRVRVLHMP</sequence>
<evidence type="ECO:0000313" key="3">
    <source>
        <dbReference type="Proteomes" id="UP000026962"/>
    </source>
</evidence>
<dbReference type="OMA" id="EWRREWY"/>
<evidence type="ECO:0000313" key="2">
    <source>
        <dbReference type="EnsemblPlants" id="OPUNC10G15160.1"/>
    </source>
</evidence>
<feature type="compositionally biased region" description="Gly residues" evidence="1">
    <location>
        <begin position="306"/>
        <end position="318"/>
    </location>
</feature>
<dbReference type="Proteomes" id="UP000026962">
    <property type="component" value="Chromosome 10"/>
</dbReference>
<feature type="compositionally biased region" description="Basic residues" evidence="1">
    <location>
        <begin position="50"/>
        <end position="62"/>
    </location>
</feature>
<dbReference type="Gramene" id="OPUNC10G15160.1">
    <property type="protein sequence ID" value="OPUNC10G15160.1"/>
    <property type="gene ID" value="OPUNC10G15160"/>
</dbReference>
<feature type="compositionally biased region" description="Basic residues" evidence="1">
    <location>
        <begin position="207"/>
        <end position="223"/>
    </location>
</feature>
<feature type="compositionally biased region" description="Basic residues" evidence="1">
    <location>
        <begin position="331"/>
        <end position="343"/>
    </location>
</feature>
<feature type="compositionally biased region" description="Basic residues" evidence="1">
    <location>
        <begin position="69"/>
        <end position="86"/>
    </location>
</feature>
<dbReference type="EnsemblPlants" id="OPUNC10G15160.1">
    <property type="protein sequence ID" value="OPUNC10G15160.1"/>
    <property type="gene ID" value="OPUNC10G15160"/>
</dbReference>
<feature type="region of interest" description="Disordered" evidence="1">
    <location>
        <begin position="199"/>
        <end position="239"/>
    </location>
</feature>
<dbReference type="HOGENOM" id="CLU_809815_0_0_1"/>
<feature type="compositionally biased region" description="Pro residues" evidence="1">
    <location>
        <begin position="224"/>
        <end position="239"/>
    </location>
</feature>
<dbReference type="AlphaFoldDB" id="A0A0E0MA38"/>
<reference evidence="2" key="2">
    <citation type="submission" date="2018-05" db="EMBL/GenBank/DDBJ databases">
        <title>OpunRS2 (Oryza punctata Reference Sequence Version 2).</title>
        <authorList>
            <person name="Zhang J."/>
            <person name="Kudrna D."/>
            <person name="Lee S."/>
            <person name="Talag J."/>
            <person name="Welchert J."/>
            <person name="Wing R.A."/>
        </authorList>
    </citation>
    <scope>NUCLEOTIDE SEQUENCE [LARGE SCALE GENOMIC DNA]</scope>
</reference>
<keyword evidence="3" id="KW-1185">Reference proteome</keyword>
<reference evidence="2" key="1">
    <citation type="submission" date="2015-04" db="UniProtKB">
        <authorList>
            <consortium name="EnsemblPlants"/>
        </authorList>
    </citation>
    <scope>IDENTIFICATION</scope>
</reference>